<evidence type="ECO:0000313" key="1">
    <source>
        <dbReference type="EMBL" id="MBB4960976.1"/>
    </source>
</evidence>
<name>A0A7W7WR52_9ACTN</name>
<gene>
    <name evidence="1" type="ORF">FHR38_004709</name>
</gene>
<proteinExistence type="predicted"/>
<dbReference type="Proteomes" id="UP000578819">
    <property type="component" value="Unassembled WGS sequence"/>
</dbReference>
<comment type="caution">
    <text evidence="1">The sequence shown here is derived from an EMBL/GenBank/DDBJ whole genome shotgun (WGS) entry which is preliminary data.</text>
</comment>
<organism evidence="1 2">
    <name type="scientific">Micromonospora polyrhachis</name>
    <dbReference type="NCBI Taxonomy" id="1282883"/>
    <lineage>
        <taxon>Bacteria</taxon>
        <taxon>Bacillati</taxon>
        <taxon>Actinomycetota</taxon>
        <taxon>Actinomycetes</taxon>
        <taxon>Micromonosporales</taxon>
        <taxon>Micromonosporaceae</taxon>
        <taxon>Micromonospora</taxon>
    </lineage>
</organism>
<dbReference type="EMBL" id="JACHJW010000001">
    <property type="protein sequence ID" value="MBB4960976.1"/>
    <property type="molecule type" value="Genomic_DNA"/>
</dbReference>
<keyword evidence="2" id="KW-1185">Reference proteome</keyword>
<protein>
    <submittedName>
        <fullName evidence="1">Uncharacterized protein</fullName>
    </submittedName>
</protein>
<sequence>MPSAAAASSANAVIAIPTSSGSSLYIRRQAEMAWSTRSSGTPSTSQTTVSGNRVVKSTIRSTGSPVVASVASSVRAIVVIRSE</sequence>
<evidence type="ECO:0000313" key="2">
    <source>
        <dbReference type="Proteomes" id="UP000578819"/>
    </source>
</evidence>
<dbReference type="AlphaFoldDB" id="A0A7W7WR52"/>
<dbReference type="RefSeq" id="WP_184536663.1">
    <property type="nucleotide sequence ID" value="NZ_JACHJW010000001.1"/>
</dbReference>
<accession>A0A7W7WR52</accession>
<reference evidence="1 2" key="1">
    <citation type="submission" date="2020-08" db="EMBL/GenBank/DDBJ databases">
        <title>Sequencing the genomes of 1000 actinobacteria strains.</title>
        <authorList>
            <person name="Klenk H.-P."/>
        </authorList>
    </citation>
    <scope>NUCLEOTIDE SEQUENCE [LARGE SCALE GENOMIC DNA]</scope>
    <source>
        <strain evidence="1 2">DSM 45886</strain>
    </source>
</reference>